<dbReference type="InterPro" id="IPR021255">
    <property type="entry name" value="DUF2807"/>
</dbReference>
<keyword evidence="5" id="KW-1185">Reference proteome</keyword>
<evidence type="ECO:0000256" key="2">
    <source>
        <dbReference type="SAM" id="SignalP"/>
    </source>
</evidence>
<dbReference type="Gene3D" id="2.160.20.120">
    <property type="match status" value="1"/>
</dbReference>
<evidence type="ECO:0000313" key="5">
    <source>
        <dbReference type="Proteomes" id="UP001145087"/>
    </source>
</evidence>
<dbReference type="EMBL" id="JAPOHD010000027">
    <property type="protein sequence ID" value="MCY1721053.1"/>
    <property type="molecule type" value="Genomic_DNA"/>
</dbReference>
<organism evidence="4 5">
    <name type="scientific">Draconibacterium aestuarii</name>
    <dbReference type="NCBI Taxonomy" id="2998507"/>
    <lineage>
        <taxon>Bacteria</taxon>
        <taxon>Pseudomonadati</taxon>
        <taxon>Bacteroidota</taxon>
        <taxon>Bacteroidia</taxon>
        <taxon>Marinilabiliales</taxon>
        <taxon>Prolixibacteraceae</taxon>
        <taxon>Draconibacterium</taxon>
    </lineage>
</organism>
<gene>
    <name evidence="4" type="ORF">OU798_11915</name>
</gene>
<comment type="caution">
    <text evidence="4">The sequence shown here is derived from an EMBL/GenBank/DDBJ whole genome shotgun (WGS) entry which is preliminary data.</text>
</comment>
<dbReference type="AlphaFoldDB" id="A0A9X3F5U9"/>
<reference evidence="4" key="1">
    <citation type="submission" date="2022-11" db="EMBL/GenBank/DDBJ databases">
        <title>Marilongibacter aestuarii gen. nov., sp. nov., isolated from tidal flat sediment.</title>
        <authorList>
            <person name="Jiayan W."/>
        </authorList>
    </citation>
    <scope>NUCLEOTIDE SEQUENCE</scope>
    <source>
        <strain evidence="4">Z1-6</strain>
    </source>
</reference>
<dbReference type="RefSeq" id="WP_343333387.1">
    <property type="nucleotide sequence ID" value="NZ_JAPOHD010000027.1"/>
</dbReference>
<feature type="chain" id="PRO_5040822171" evidence="2">
    <location>
        <begin position="24"/>
        <end position="236"/>
    </location>
</feature>
<protein>
    <submittedName>
        <fullName evidence="4">DUF2807 domain-containing protein</fullName>
    </submittedName>
</protein>
<dbReference type="Pfam" id="PF10988">
    <property type="entry name" value="DUF2807"/>
    <property type="match status" value="1"/>
</dbReference>
<feature type="domain" description="Putative auto-transporter adhesin head GIN" evidence="3">
    <location>
        <begin position="37"/>
        <end position="220"/>
    </location>
</feature>
<dbReference type="Proteomes" id="UP001145087">
    <property type="component" value="Unassembled WGS sequence"/>
</dbReference>
<feature type="signal peptide" evidence="2">
    <location>
        <begin position="1"/>
        <end position="23"/>
    </location>
</feature>
<evidence type="ECO:0000313" key="4">
    <source>
        <dbReference type="EMBL" id="MCY1721053.1"/>
    </source>
</evidence>
<sequence length="236" mass="25227">MKTFKSLIILTLALIVGVNNAIAGNSDETQVRKVEGFNAIKVSTGIDLYLKMGSSEEVKIVADDDIIDNLKTEVKDGTLHIYMKKNNWFNWGGNQTRKAYVTVNELVALHASSGADVRTENTIKGESLAVKASSGSDVVLDIFYKNLSVDTSSGSDATISGKAKTFKAESSSGSDIKAKDLEAKIGKLSASSGSDITATITDELYARASSGSDIKYYGNPQIRDTDESSGGDVRHK</sequence>
<accession>A0A9X3F5U9</accession>
<proteinExistence type="predicted"/>
<name>A0A9X3F5U9_9BACT</name>
<feature type="region of interest" description="Disordered" evidence="1">
    <location>
        <begin position="212"/>
        <end position="236"/>
    </location>
</feature>
<evidence type="ECO:0000256" key="1">
    <source>
        <dbReference type="SAM" id="MobiDB-lite"/>
    </source>
</evidence>
<evidence type="ECO:0000259" key="3">
    <source>
        <dbReference type="Pfam" id="PF10988"/>
    </source>
</evidence>
<keyword evidence="2" id="KW-0732">Signal</keyword>